<evidence type="ECO:0000313" key="5">
    <source>
        <dbReference type="Proteomes" id="UP001454036"/>
    </source>
</evidence>
<dbReference type="Gene3D" id="2.130.10.10">
    <property type="entry name" value="YVTN repeat-like/Quinoprotein amine dehydrogenase"/>
    <property type="match status" value="2"/>
</dbReference>
<dbReference type="PANTHER" id="PTHR14221">
    <property type="entry name" value="WD REPEAT DOMAIN 44"/>
    <property type="match status" value="1"/>
</dbReference>
<dbReference type="InterPro" id="IPR036322">
    <property type="entry name" value="WD40_repeat_dom_sf"/>
</dbReference>
<reference evidence="4 5" key="1">
    <citation type="submission" date="2024-01" db="EMBL/GenBank/DDBJ databases">
        <title>The complete chloroplast genome sequence of Lithospermum erythrorhizon: insights into the phylogenetic relationship among Boraginaceae species and the maternal lineages of purple gromwells.</title>
        <authorList>
            <person name="Okada T."/>
            <person name="Watanabe K."/>
        </authorList>
    </citation>
    <scope>NUCLEOTIDE SEQUENCE [LARGE SCALE GENOMIC DNA]</scope>
</reference>
<dbReference type="PRINTS" id="PR00320">
    <property type="entry name" value="GPROTEINBRPT"/>
</dbReference>
<gene>
    <name evidence="4" type="ORF">LIER_12153</name>
</gene>
<evidence type="ECO:0000256" key="1">
    <source>
        <dbReference type="ARBA" id="ARBA00022574"/>
    </source>
</evidence>
<feature type="repeat" description="WD" evidence="3">
    <location>
        <begin position="554"/>
        <end position="595"/>
    </location>
</feature>
<comment type="caution">
    <text evidence="4">The sequence shown here is derived from an EMBL/GenBank/DDBJ whole genome shotgun (WGS) entry which is preliminary data.</text>
</comment>
<sequence length="731" mass="81730">MSDMMTDSNFVGDDLFFDSRDEVTSISDVGSDSSEACSNSGLHNSALGYEFWTRNIESVDERRKRFLEWMGLNPDWRNVEVEEQDDKFSGGIESALRLRDNNNTVLANVDSDERFFSGRSSYSSWSNETLEFEEDGYLERNLSLKIRNLDDGTEFVVDDISEDGMLSRLREVGSNRTFSFDEFQRALGLSPLVQQFLRRDSENRTTAYMKKRVKRGWISKLNGLTCTTSRVKETHETHVKHTMSDPKMGSIFQKVRVHSTSKNSKELSSLYAGQEFPAHQGSILTMKFSPDGQFLASAGKDGIVRVWKVVEDEILNQLNGSEFDPSYFYFSLNEFSKPPLKFDQEKIGQIKKLRKSSESTCVVLPSKGFHLLQKPIHEFHGHKGEVLALSWSKNNGYLLSSSLDETARLWQVGHEQCHGVYAHNNYVTCIDFNPVDDNYFISGSIDGKVRIWQLHQQRVVDWTDIKAIVTAVCFCPDGKGSIIGSLDGHCHFYDIIDNRLELGSQISLPGKKLTGKRITGFQFSPSDSSKVMVTSADAQVRILSGSKIVSKFKGVRHAGSQAPASFTPDGKHIVSASDDSNIYIWNYTNQDKMPSRAKNIKSCESFSSHNATIAIPWCGLKSGSTLHPGSTLENGHGDENSPKPLLPSLSDCLSSGRGFFLDSLSKGTATWPEEKLPNSAPAPTSPSMSKSDFKFIKSAFSNPNLWGLVIVTAGWDGCIRTFLNYGLPLRF</sequence>
<dbReference type="AlphaFoldDB" id="A0AAV3PS55"/>
<evidence type="ECO:0000256" key="2">
    <source>
        <dbReference type="ARBA" id="ARBA00022737"/>
    </source>
</evidence>
<keyword evidence="5" id="KW-1185">Reference proteome</keyword>
<evidence type="ECO:0000313" key="4">
    <source>
        <dbReference type="EMBL" id="GAA0154065.1"/>
    </source>
</evidence>
<evidence type="ECO:0000256" key="3">
    <source>
        <dbReference type="PROSITE-ProRule" id="PRU00221"/>
    </source>
</evidence>
<dbReference type="InterPro" id="IPR001680">
    <property type="entry name" value="WD40_rpt"/>
</dbReference>
<keyword evidence="2" id="KW-0677">Repeat</keyword>
<dbReference type="SUPFAM" id="SSF50978">
    <property type="entry name" value="WD40 repeat-like"/>
    <property type="match status" value="1"/>
</dbReference>
<proteinExistence type="predicted"/>
<dbReference type="EMBL" id="BAABME010002310">
    <property type="protein sequence ID" value="GAA0154065.1"/>
    <property type="molecule type" value="Genomic_DNA"/>
</dbReference>
<dbReference type="InterPro" id="IPR015943">
    <property type="entry name" value="WD40/YVTN_repeat-like_dom_sf"/>
</dbReference>
<accession>A0AAV3PS55</accession>
<dbReference type="Proteomes" id="UP001454036">
    <property type="component" value="Unassembled WGS sequence"/>
</dbReference>
<keyword evidence="1 3" id="KW-0853">WD repeat</keyword>
<feature type="repeat" description="WD" evidence="3">
    <location>
        <begin position="276"/>
        <end position="317"/>
    </location>
</feature>
<feature type="repeat" description="WD" evidence="3">
    <location>
        <begin position="420"/>
        <end position="454"/>
    </location>
</feature>
<protein>
    <submittedName>
        <fullName evidence="4">Uncharacterized protein</fullName>
    </submittedName>
</protein>
<dbReference type="InterPro" id="IPR040324">
    <property type="entry name" value="WDR44/Dgr2"/>
</dbReference>
<dbReference type="PROSITE" id="PS50082">
    <property type="entry name" value="WD_REPEATS_2"/>
    <property type="match status" value="4"/>
</dbReference>
<dbReference type="PROSITE" id="PS50294">
    <property type="entry name" value="WD_REPEATS_REGION"/>
    <property type="match status" value="4"/>
</dbReference>
<dbReference type="Pfam" id="PF00400">
    <property type="entry name" value="WD40"/>
    <property type="match status" value="5"/>
</dbReference>
<feature type="repeat" description="WD" evidence="3">
    <location>
        <begin position="379"/>
        <end position="412"/>
    </location>
</feature>
<dbReference type="InterPro" id="IPR020472">
    <property type="entry name" value="WD40_PAC1"/>
</dbReference>
<name>A0AAV3PS55_LITER</name>
<dbReference type="SMART" id="SM00320">
    <property type="entry name" value="WD40"/>
    <property type="match status" value="6"/>
</dbReference>
<dbReference type="CDD" id="cd00200">
    <property type="entry name" value="WD40"/>
    <property type="match status" value="1"/>
</dbReference>
<organism evidence="4 5">
    <name type="scientific">Lithospermum erythrorhizon</name>
    <name type="common">Purple gromwell</name>
    <name type="synonym">Lithospermum officinale var. erythrorhizon</name>
    <dbReference type="NCBI Taxonomy" id="34254"/>
    <lineage>
        <taxon>Eukaryota</taxon>
        <taxon>Viridiplantae</taxon>
        <taxon>Streptophyta</taxon>
        <taxon>Embryophyta</taxon>
        <taxon>Tracheophyta</taxon>
        <taxon>Spermatophyta</taxon>
        <taxon>Magnoliopsida</taxon>
        <taxon>eudicotyledons</taxon>
        <taxon>Gunneridae</taxon>
        <taxon>Pentapetalae</taxon>
        <taxon>asterids</taxon>
        <taxon>lamiids</taxon>
        <taxon>Boraginales</taxon>
        <taxon>Boraginaceae</taxon>
        <taxon>Boraginoideae</taxon>
        <taxon>Lithospermeae</taxon>
        <taxon>Lithospermum</taxon>
    </lineage>
</organism>
<dbReference type="PANTHER" id="PTHR14221:SF0">
    <property type="entry name" value="WD REPEAT-CONTAINING PROTEIN 44"/>
    <property type="match status" value="1"/>
</dbReference>